<gene>
    <name evidence="2" type="ORF">SAMN05421647_104349</name>
</gene>
<keyword evidence="1" id="KW-0812">Transmembrane</keyword>
<dbReference type="eggNOG" id="COG3086">
    <property type="taxonomic scope" value="Bacteria"/>
</dbReference>
<accession>A0A1N6SLW1</accession>
<dbReference type="Pfam" id="PF04246">
    <property type="entry name" value="RseC_MucC"/>
    <property type="match status" value="1"/>
</dbReference>
<evidence type="ECO:0000313" key="2">
    <source>
        <dbReference type="EMBL" id="SIQ42090.1"/>
    </source>
</evidence>
<sequence>MIEEIVTVTAAGPDGVRVAAERNSACAQCSSRSNCSQGVLSQWRKDKMVEVAVMNPEGLSVPVGAQVVIGLQEGSLMKASFLLYCIPLLCLILAAIAASTLGWSEPAQVVAALGAMLAGFWAVRRYANSKSVKSDYQPVLLKILET</sequence>
<keyword evidence="1" id="KW-0472">Membrane</keyword>
<dbReference type="InterPro" id="IPR026268">
    <property type="entry name" value="RseC"/>
</dbReference>
<dbReference type="EMBL" id="FTMN01000004">
    <property type="protein sequence ID" value="SIQ42090.1"/>
    <property type="molecule type" value="Genomic_DNA"/>
</dbReference>
<evidence type="ECO:0000313" key="3">
    <source>
        <dbReference type="Proteomes" id="UP000186895"/>
    </source>
</evidence>
<reference evidence="2 3" key="1">
    <citation type="submission" date="2017-01" db="EMBL/GenBank/DDBJ databases">
        <authorList>
            <person name="Mah S.A."/>
            <person name="Swanson W.J."/>
            <person name="Moy G.W."/>
            <person name="Vacquier V.D."/>
        </authorList>
    </citation>
    <scope>NUCLEOTIDE SEQUENCE [LARGE SCALE GENOMIC DNA]</scope>
    <source>
        <strain evidence="2 3">DSM 7027</strain>
    </source>
</reference>
<proteinExistence type="predicted"/>
<dbReference type="STRING" id="49186.SAMN05421647_104349"/>
<dbReference type="InterPro" id="IPR007359">
    <property type="entry name" value="SigmaE_reg_RseC_MucC"/>
</dbReference>
<dbReference type="PANTHER" id="PTHR35867">
    <property type="entry name" value="PROTEIN RSEC"/>
    <property type="match status" value="1"/>
</dbReference>
<feature type="transmembrane region" description="Helical" evidence="1">
    <location>
        <begin position="81"/>
        <end position="101"/>
    </location>
</feature>
<dbReference type="Proteomes" id="UP000186895">
    <property type="component" value="Unassembled WGS sequence"/>
</dbReference>
<keyword evidence="1" id="KW-1133">Transmembrane helix</keyword>
<dbReference type="PIRSF" id="PIRSF004923">
    <property type="entry name" value="RseC"/>
    <property type="match status" value="1"/>
</dbReference>
<dbReference type="PANTHER" id="PTHR35867:SF1">
    <property type="entry name" value="PROTEIN RSEC"/>
    <property type="match status" value="1"/>
</dbReference>
<dbReference type="RefSeq" id="WP_076462898.1">
    <property type="nucleotide sequence ID" value="NZ_FTMN01000004.1"/>
</dbReference>
<evidence type="ECO:0000256" key="1">
    <source>
        <dbReference type="SAM" id="Phobius"/>
    </source>
</evidence>
<dbReference type="AlphaFoldDB" id="A0A1N6SLW1"/>
<organism evidence="2 3">
    <name type="scientific">Marinobacterium stanieri</name>
    <dbReference type="NCBI Taxonomy" id="49186"/>
    <lineage>
        <taxon>Bacteria</taxon>
        <taxon>Pseudomonadati</taxon>
        <taxon>Pseudomonadota</taxon>
        <taxon>Gammaproteobacteria</taxon>
        <taxon>Oceanospirillales</taxon>
        <taxon>Oceanospirillaceae</taxon>
        <taxon>Marinobacterium</taxon>
    </lineage>
</organism>
<name>A0A1N6SLW1_9GAMM</name>
<feature type="transmembrane region" description="Helical" evidence="1">
    <location>
        <begin position="107"/>
        <end position="123"/>
    </location>
</feature>
<keyword evidence="3" id="KW-1185">Reference proteome</keyword>
<protein>
    <submittedName>
        <fullName evidence="2">Positive regulator of sigma(E), RseC/MucC</fullName>
    </submittedName>
</protein>